<feature type="region of interest" description="Disordered" evidence="1">
    <location>
        <begin position="1"/>
        <end position="21"/>
    </location>
</feature>
<dbReference type="AlphaFoldDB" id="A0A7J6MM90"/>
<protein>
    <submittedName>
        <fullName evidence="2">Uncharacterized protein</fullName>
    </submittedName>
</protein>
<feature type="compositionally biased region" description="Acidic residues" evidence="1">
    <location>
        <begin position="162"/>
        <end position="173"/>
    </location>
</feature>
<evidence type="ECO:0000313" key="2">
    <source>
        <dbReference type="EMBL" id="KAF4672718.1"/>
    </source>
</evidence>
<comment type="caution">
    <text evidence="2">The sequence shown here is derived from an EMBL/GenBank/DDBJ whole genome shotgun (WGS) entry which is preliminary data.</text>
</comment>
<reference evidence="2 3" key="1">
    <citation type="submission" date="2020-04" db="EMBL/GenBank/DDBJ databases">
        <title>Perkinsus chesapeaki whole genome sequence.</title>
        <authorList>
            <person name="Bogema D.R."/>
        </authorList>
    </citation>
    <scope>NUCLEOTIDE SEQUENCE [LARGE SCALE GENOMIC DNA]</scope>
    <source>
        <strain evidence="2">ATCC PRA-425</strain>
    </source>
</reference>
<dbReference type="OrthoDB" id="446570at2759"/>
<dbReference type="EMBL" id="JAAPAO010000101">
    <property type="protein sequence ID" value="KAF4672718.1"/>
    <property type="molecule type" value="Genomic_DNA"/>
</dbReference>
<feature type="compositionally biased region" description="Polar residues" evidence="1">
    <location>
        <begin position="1"/>
        <end position="12"/>
    </location>
</feature>
<gene>
    <name evidence="2" type="ORF">FOL47_000197</name>
</gene>
<proteinExistence type="predicted"/>
<sequence length="181" mass="20459">MVTNPASDTVPTEHNGDVEKSEQGMCTCARCIALALQHANGQVMTAQQQLEIALRAGPRREGDKGAGEHRMTSSDDLTDALELRRRQLQLERARELQQHIQNQMGLFQFWIQQLYTAHRSQEGNSEGEENAPKSAPFMITPYTHQWLISGTHRASEEGITADSDDDEHEDEDPATLYRWFP</sequence>
<evidence type="ECO:0000313" key="3">
    <source>
        <dbReference type="Proteomes" id="UP000591131"/>
    </source>
</evidence>
<organism evidence="2 3">
    <name type="scientific">Perkinsus chesapeaki</name>
    <name type="common">Clam parasite</name>
    <name type="synonym">Perkinsus andrewsi</name>
    <dbReference type="NCBI Taxonomy" id="330153"/>
    <lineage>
        <taxon>Eukaryota</taxon>
        <taxon>Sar</taxon>
        <taxon>Alveolata</taxon>
        <taxon>Perkinsozoa</taxon>
        <taxon>Perkinsea</taxon>
        <taxon>Perkinsida</taxon>
        <taxon>Perkinsidae</taxon>
        <taxon>Perkinsus</taxon>
    </lineage>
</organism>
<name>A0A7J6MM90_PERCH</name>
<dbReference type="Proteomes" id="UP000591131">
    <property type="component" value="Unassembled WGS sequence"/>
</dbReference>
<keyword evidence="3" id="KW-1185">Reference proteome</keyword>
<evidence type="ECO:0000256" key="1">
    <source>
        <dbReference type="SAM" id="MobiDB-lite"/>
    </source>
</evidence>
<feature type="region of interest" description="Disordered" evidence="1">
    <location>
        <begin position="150"/>
        <end position="181"/>
    </location>
</feature>
<accession>A0A7J6MM90</accession>